<accession>A0A1F5NNY2</accession>
<dbReference type="InterPro" id="IPR007497">
    <property type="entry name" value="SIMPL/DUF541"/>
</dbReference>
<dbReference type="Proteomes" id="UP000176864">
    <property type="component" value="Unassembled WGS sequence"/>
</dbReference>
<proteinExistence type="predicted"/>
<sequence>MKEQIKNILGMLGAVLGIALIVLIGAEINNRTKGNYDLSKTRSINMSAEGKVTAKPDLATLSFAVVTQGKDAVKVQADNDAKMTTVMDYLKSNNVNSEDIQTSGYNLNPQYDYSSPNIAPGTISGYNLTQNITAKIRKLDTVPTILGGLTTKGINQINNVAYTIEDPDKLKQQARDFAIDKAKQKAKELADRIGVRLGKVINFSEASSYFPEPYYYDKAMPVGMGGGGSSPVEPGMQDVTISVTLTFELK</sequence>
<organism evidence="2 3">
    <name type="scientific">Candidatus Doudnabacteria bacterium RIFCSPHIGHO2_01_FULL_46_14</name>
    <dbReference type="NCBI Taxonomy" id="1817824"/>
    <lineage>
        <taxon>Bacteria</taxon>
        <taxon>Candidatus Doudnaibacteriota</taxon>
    </lineage>
</organism>
<keyword evidence="1" id="KW-0472">Membrane</keyword>
<dbReference type="GO" id="GO:0006974">
    <property type="term" value="P:DNA damage response"/>
    <property type="evidence" value="ECO:0007669"/>
    <property type="project" value="TreeGrafter"/>
</dbReference>
<dbReference type="Gene3D" id="3.30.70.2970">
    <property type="entry name" value="Protein of unknown function (DUF541), domain 2"/>
    <property type="match status" value="1"/>
</dbReference>
<dbReference type="Pfam" id="PF04402">
    <property type="entry name" value="SIMPL"/>
    <property type="match status" value="1"/>
</dbReference>
<dbReference type="AlphaFoldDB" id="A0A1F5NNY2"/>
<evidence type="ECO:0000313" key="3">
    <source>
        <dbReference type="Proteomes" id="UP000176864"/>
    </source>
</evidence>
<name>A0A1F5NNY2_9BACT</name>
<evidence type="ECO:0008006" key="4">
    <source>
        <dbReference type="Google" id="ProtNLM"/>
    </source>
</evidence>
<keyword evidence="1" id="KW-1133">Transmembrane helix</keyword>
<dbReference type="PANTHER" id="PTHR34387">
    <property type="entry name" value="SLR1258 PROTEIN"/>
    <property type="match status" value="1"/>
</dbReference>
<dbReference type="EMBL" id="MFEK01000006">
    <property type="protein sequence ID" value="OGE79338.1"/>
    <property type="molecule type" value="Genomic_DNA"/>
</dbReference>
<dbReference type="Gene3D" id="3.30.110.170">
    <property type="entry name" value="Protein of unknown function (DUF541), domain 1"/>
    <property type="match status" value="1"/>
</dbReference>
<comment type="caution">
    <text evidence="2">The sequence shown here is derived from an EMBL/GenBank/DDBJ whole genome shotgun (WGS) entry which is preliminary data.</text>
</comment>
<gene>
    <name evidence="2" type="ORF">A2751_05115</name>
</gene>
<dbReference type="InterPro" id="IPR052022">
    <property type="entry name" value="26kDa_periplasmic_antigen"/>
</dbReference>
<evidence type="ECO:0000313" key="2">
    <source>
        <dbReference type="EMBL" id="OGE79338.1"/>
    </source>
</evidence>
<keyword evidence="1" id="KW-0812">Transmembrane</keyword>
<protein>
    <recommendedName>
        <fullName evidence="4">SIMPL domain-containing protein</fullName>
    </recommendedName>
</protein>
<dbReference type="PANTHER" id="PTHR34387:SF1">
    <property type="entry name" value="PERIPLASMIC IMMUNOGENIC PROTEIN"/>
    <property type="match status" value="1"/>
</dbReference>
<evidence type="ECO:0000256" key="1">
    <source>
        <dbReference type="SAM" id="Phobius"/>
    </source>
</evidence>
<reference evidence="2 3" key="1">
    <citation type="journal article" date="2016" name="Nat. Commun.">
        <title>Thousands of microbial genomes shed light on interconnected biogeochemical processes in an aquifer system.</title>
        <authorList>
            <person name="Anantharaman K."/>
            <person name="Brown C.T."/>
            <person name="Hug L.A."/>
            <person name="Sharon I."/>
            <person name="Castelle C.J."/>
            <person name="Probst A.J."/>
            <person name="Thomas B.C."/>
            <person name="Singh A."/>
            <person name="Wilkins M.J."/>
            <person name="Karaoz U."/>
            <person name="Brodie E.L."/>
            <person name="Williams K.H."/>
            <person name="Hubbard S.S."/>
            <person name="Banfield J.F."/>
        </authorList>
    </citation>
    <scope>NUCLEOTIDE SEQUENCE [LARGE SCALE GENOMIC DNA]</scope>
</reference>
<feature type="transmembrane region" description="Helical" evidence="1">
    <location>
        <begin position="7"/>
        <end position="26"/>
    </location>
</feature>